<dbReference type="EMBL" id="JAEVHL010000070">
    <property type="protein sequence ID" value="MBM0276783.1"/>
    <property type="molecule type" value="Genomic_DNA"/>
</dbReference>
<evidence type="ECO:0000313" key="2">
    <source>
        <dbReference type="EMBL" id="MBM0276783.1"/>
    </source>
</evidence>
<proteinExistence type="predicted"/>
<dbReference type="Proteomes" id="UP000622245">
    <property type="component" value="Unassembled WGS sequence"/>
</dbReference>
<sequence>MVLRWRSDAGIPRSEPFARLESRIVGLGVANVDGRALVGVGTEDGAVRIFDAVTGEHHAEVRVDAGWELNRADIGVLDGRLVALTIARDPAVYRPSLATLTMWDVASGRPLYEPSGVPEETEGLATFATLDGQLVAVRGIDPYHDFGDGVNVDDEQKLDRGEHEFAEEDEDDEDDDEDDGNPYQSEYFLDETDDFWVVDVATRKVLKEYHKPPAGPSVATVARSGRRFVALVPSLTFVNVIDAGVGAESGRLDEFRYTGHSENVCCVAAAEVDGRTIVASGDSKGNLRFWGLDTSERSPHPRRSLPFQNS</sequence>
<accession>A0ABS1YHA8</accession>
<name>A0ABS1YHA8_9ACTN</name>
<organism evidence="2 3">
    <name type="scientific">Micromonospora tarensis</name>
    <dbReference type="NCBI Taxonomy" id="2806100"/>
    <lineage>
        <taxon>Bacteria</taxon>
        <taxon>Bacillati</taxon>
        <taxon>Actinomycetota</taxon>
        <taxon>Actinomycetes</taxon>
        <taxon>Micromonosporales</taxon>
        <taxon>Micromonosporaceae</taxon>
        <taxon>Micromonospora</taxon>
    </lineage>
</organism>
<comment type="caution">
    <text evidence="2">The sequence shown here is derived from an EMBL/GenBank/DDBJ whole genome shotgun (WGS) entry which is preliminary data.</text>
</comment>
<reference evidence="2 3" key="1">
    <citation type="submission" date="2021-01" db="EMBL/GenBank/DDBJ databases">
        <title>Draft genome sequence of Micromonospora sp. strain STR1s_6.</title>
        <authorList>
            <person name="Karlyshev A."/>
            <person name="Jawad R."/>
        </authorList>
    </citation>
    <scope>NUCLEOTIDE SEQUENCE [LARGE SCALE GENOMIC DNA]</scope>
    <source>
        <strain evidence="2 3">STR1S-6</strain>
    </source>
</reference>
<evidence type="ECO:0008006" key="4">
    <source>
        <dbReference type="Google" id="ProtNLM"/>
    </source>
</evidence>
<keyword evidence="3" id="KW-1185">Reference proteome</keyword>
<feature type="region of interest" description="Disordered" evidence="1">
    <location>
        <begin position="146"/>
        <end position="186"/>
    </location>
</feature>
<protein>
    <recommendedName>
        <fullName evidence="4">WD domain-containing protein, G-beta repeat-containing protein</fullName>
    </recommendedName>
</protein>
<feature type="compositionally biased region" description="Acidic residues" evidence="1">
    <location>
        <begin position="165"/>
        <end position="180"/>
    </location>
</feature>
<dbReference type="RefSeq" id="WP_203149237.1">
    <property type="nucleotide sequence ID" value="NZ_JAEVHL010000070.1"/>
</dbReference>
<evidence type="ECO:0000256" key="1">
    <source>
        <dbReference type="SAM" id="MobiDB-lite"/>
    </source>
</evidence>
<evidence type="ECO:0000313" key="3">
    <source>
        <dbReference type="Proteomes" id="UP000622245"/>
    </source>
</evidence>
<gene>
    <name evidence="2" type="ORF">JM949_15865</name>
</gene>
<dbReference type="InterPro" id="IPR015943">
    <property type="entry name" value="WD40/YVTN_repeat-like_dom_sf"/>
</dbReference>
<dbReference type="SUPFAM" id="SSF63829">
    <property type="entry name" value="Calcium-dependent phosphotriesterase"/>
    <property type="match status" value="1"/>
</dbReference>
<feature type="compositionally biased region" description="Basic and acidic residues" evidence="1">
    <location>
        <begin position="154"/>
        <end position="164"/>
    </location>
</feature>
<dbReference type="Gene3D" id="2.130.10.10">
    <property type="entry name" value="YVTN repeat-like/Quinoprotein amine dehydrogenase"/>
    <property type="match status" value="1"/>
</dbReference>